<dbReference type="SMART" id="SM00184">
    <property type="entry name" value="RING"/>
    <property type="match status" value="1"/>
</dbReference>
<keyword evidence="6" id="KW-1133">Transmembrane helix</keyword>
<proteinExistence type="predicted"/>
<feature type="domain" description="RING-type" evidence="10">
    <location>
        <begin position="58"/>
        <end position="99"/>
    </location>
</feature>
<keyword evidence="2" id="KW-0812">Transmembrane</keyword>
<evidence type="ECO:0000259" key="10">
    <source>
        <dbReference type="PROSITE" id="PS50089"/>
    </source>
</evidence>
<evidence type="ECO:0000256" key="5">
    <source>
        <dbReference type="ARBA" id="ARBA00022833"/>
    </source>
</evidence>
<feature type="region of interest" description="Disordered" evidence="9">
    <location>
        <begin position="142"/>
        <end position="187"/>
    </location>
</feature>
<dbReference type="AlphaFoldDB" id="A0A9P0AQN9"/>
<keyword evidence="12" id="KW-1185">Reference proteome</keyword>
<dbReference type="FunFam" id="3.30.40.10:FF:000009">
    <property type="entry name" value="E3 ubiquitin-protein ligase RNF130"/>
    <property type="match status" value="1"/>
</dbReference>
<accession>A0A9P0AQN9</accession>
<dbReference type="Gene3D" id="3.30.40.10">
    <property type="entry name" value="Zinc/RING finger domain, C3HC4 (zinc finger)"/>
    <property type="match status" value="1"/>
</dbReference>
<evidence type="ECO:0000256" key="7">
    <source>
        <dbReference type="ARBA" id="ARBA00023136"/>
    </source>
</evidence>
<keyword evidence="7" id="KW-0472">Membrane</keyword>
<gene>
    <name evidence="11" type="ORF">BEMITA_LOCUS14233</name>
</gene>
<keyword evidence="3" id="KW-0479">Metal-binding</keyword>
<comment type="subcellular location">
    <subcellularLocation>
        <location evidence="1">Membrane</location>
    </subcellularLocation>
</comment>
<evidence type="ECO:0000256" key="9">
    <source>
        <dbReference type="SAM" id="MobiDB-lite"/>
    </source>
</evidence>
<organism evidence="11 12">
    <name type="scientific">Bemisia tabaci</name>
    <name type="common">Sweetpotato whitefly</name>
    <name type="synonym">Aleurodes tabaci</name>
    <dbReference type="NCBI Taxonomy" id="7038"/>
    <lineage>
        <taxon>Eukaryota</taxon>
        <taxon>Metazoa</taxon>
        <taxon>Ecdysozoa</taxon>
        <taxon>Arthropoda</taxon>
        <taxon>Hexapoda</taxon>
        <taxon>Insecta</taxon>
        <taxon>Pterygota</taxon>
        <taxon>Neoptera</taxon>
        <taxon>Paraneoptera</taxon>
        <taxon>Hemiptera</taxon>
        <taxon>Sternorrhyncha</taxon>
        <taxon>Aleyrodoidea</taxon>
        <taxon>Aleyrodidae</taxon>
        <taxon>Aleyrodinae</taxon>
        <taxon>Bemisia</taxon>
    </lineage>
</organism>
<dbReference type="EMBL" id="OU963870">
    <property type="protein sequence ID" value="CAH0396126.1"/>
    <property type="molecule type" value="Genomic_DNA"/>
</dbReference>
<evidence type="ECO:0000313" key="11">
    <source>
        <dbReference type="EMBL" id="CAH0396126.1"/>
    </source>
</evidence>
<sequence>MRSACLVTDKKKLFHLVWRNRKILGRKLCSAAKKALSKIPTKHIKNDDKDSNGEMECCAVCIESYKYSDVVRILPCRHEFHRNCIDPWLLEHRTCPMCKMDILKHYGFVFTGSQESILHMDLEENVNSDSEQYRRNVQHTMQNLSPSSHQRPASMQANQTSQRNVSPDPYHHQRYHSNQYSRASTPDELTPALPLPLCSNVELVHQSVIGRSNFHRVASDSDFSCRDTPVPLRRSISLDTIDIATTASSSTATSSPASTRPAS</sequence>
<dbReference type="PANTHER" id="PTHR46539">
    <property type="entry name" value="E3 UBIQUITIN-PROTEIN LIGASE ATL42"/>
    <property type="match status" value="1"/>
</dbReference>
<feature type="compositionally biased region" description="Polar residues" evidence="9">
    <location>
        <begin position="142"/>
        <end position="165"/>
    </location>
</feature>
<evidence type="ECO:0000256" key="4">
    <source>
        <dbReference type="ARBA" id="ARBA00022771"/>
    </source>
</evidence>
<evidence type="ECO:0000313" key="12">
    <source>
        <dbReference type="Proteomes" id="UP001152759"/>
    </source>
</evidence>
<dbReference type="Proteomes" id="UP001152759">
    <property type="component" value="Chromosome 9"/>
</dbReference>
<evidence type="ECO:0000256" key="2">
    <source>
        <dbReference type="ARBA" id="ARBA00022692"/>
    </source>
</evidence>
<dbReference type="Pfam" id="PF13639">
    <property type="entry name" value="zf-RING_2"/>
    <property type="match status" value="1"/>
</dbReference>
<evidence type="ECO:0000256" key="1">
    <source>
        <dbReference type="ARBA" id="ARBA00004370"/>
    </source>
</evidence>
<dbReference type="PROSITE" id="PS50089">
    <property type="entry name" value="ZF_RING_2"/>
    <property type="match status" value="1"/>
</dbReference>
<dbReference type="InterPro" id="IPR001841">
    <property type="entry name" value="Znf_RING"/>
</dbReference>
<keyword evidence="4 8" id="KW-0863">Zinc-finger</keyword>
<dbReference type="PANTHER" id="PTHR46539:SF23">
    <property type="entry name" value="RING-TYPE DOMAIN-CONTAINING PROTEIN"/>
    <property type="match status" value="1"/>
</dbReference>
<dbReference type="GO" id="GO:0008270">
    <property type="term" value="F:zinc ion binding"/>
    <property type="evidence" value="ECO:0007669"/>
    <property type="project" value="UniProtKB-KW"/>
</dbReference>
<name>A0A9P0AQN9_BEMTA</name>
<keyword evidence="5" id="KW-0862">Zinc</keyword>
<protein>
    <recommendedName>
        <fullName evidence="10">RING-type domain-containing protein</fullName>
    </recommendedName>
</protein>
<evidence type="ECO:0000256" key="8">
    <source>
        <dbReference type="PROSITE-ProRule" id="PRU00175"/>
    </source>
</evidence>
<dbReference type="GO" id="GO:0016020">
    <property type="term" value="C:membrane"/>
    <property type="evidence" value="ECO:0007669"/>
    <property type="project" value="UniProtKB-SubCell"/>
</dbReference>
<dbReference type="InterPro" id="IPR013083">
    <property type="entry name" value="Znf_RING/FYVE/PHD"/>
</dbReference>
<evidence type="ECO:0000256" key="3">
    <source>
        <dbReference type="ARBA" id="ARBA00022723"/>
    </source>
</evidence>
<dbReference type="SUPFAM" id="SSF57850">
    <property type="entry name" value="RING/U-box"/>
    <property type="match status" value="1"/>
</dbReference>
<reference evidence="11" key="1">
    <citation type="submission" date="2021-12" db="EMBL/GenBank/DDBJ databases">
        <authorList>
            <person name="King R."/>
        </authorList>
    </citation>
    <scope>NUCLEOTIDE SEQUENCE</scope>
</reference>
<evidence type="ECO:0000256" key="6">
    <source>
        <dbReference type="ARBA" id="ARBA00022989"/>
    </source>
</evidence>